<gene>
    <name evidence="3" type="ORF">HNR61_003822</name>
</gene>
<evidence type="ECO:0000313" key="3">
    <source>
        <dbReference type="EMBL" id="MBA8952182.1"/>
    </source>
</evidence>
<dbReference type="CDD" id="cd07381">
    <property type="entry name" value="MPP_CapA"/>
    <property type="match status" value="1"/>
</dbReference>
<accession>A0A7W3QM44</accession>
<dbReference type="InterPro" id="IPR029052">
    <property type="entry name" value="Metallo-depent_PP-like"/>
</dbReference>
<dbReference type="Pfam" id="PF09587">
    <property type="entry name" value="PGA_cap"/>
    <property type="match status" value="1"/>
</dbReference>
<dbReference type="RefSeq" id="WP_312897966.1">
    <property type="nucleotide sequence ID" value="NZ_BAAALP010000018.1"/>
</dbReference>
<evidence type="ECO:0000259" key="2">
    <source>
        <dbReference type="SMART" id="SM00854"/>
    </source>
</evidence>
<dbReference type="Gene3D" id="3.60.21.10">
    <property type="match status" value="1"/>
</dbReference>
<evidence type="ECO:0000313" key="4">
    <source>
        <dbReference type="Proteomes" id="UP000572680"/>
    </source>
</evidence>
<dbReference type="AlphaFoldDB" id="A0A7W3QM44"/>
<dbReference type="EMBL" id="JACJIA010000004">
    <property type="protein sequence ID" value="MBA8952182.1"/>
    <property type="molecule type" value="Genomic_DNA"/>
</dbReference>
<dbReference type="PANTHER" id="PTHR33393:SF11">
    <property type="entry name" value="POLYGLUTAMINE SYNTHESIS ACCESSORY PROTEIN RV0574C-RELATED"/>
    <property type="match status" value="1"/>
</dbReference>
<evidence type="ECO:0000256" key="1">
    <source>
        <dbReference type="ARBA" id="ARBA00005662"/>
    </source>
</evidence>
<protein>
    <submittedName>
        <fullName evidence="3">Poly-gamma-glutamate synthesis protein (Capsule biosynthesis protein)</fullName>
    </submittedName>
</protein>
<proteinExistence type="inferred from homology"/>
<name>A0A7W3QM44_ACTNM</name>
<dbReference type="InterPro" id="IPR019079">
    <property type="entry name" value="Capsule_synth_CapA"/>
</dbReference>
<dbReference type="SMART" id="SM00854">
    <property type="entry name" value="PGA_cap"/>
    <property type="match status" value="1"/>
</dbReference>
<feature type="domain" description="Capsule synthesis protein CapA" evidence="2">
    <location>
        <begin position="1"/>
        <end position="280"/>
    </location>
</feature>
<comment type="caution">
    <text evidence="3">The sequence shown here is derived from an EMBL/GenBank/DDBJ whole genome shotgun (WGS) entry which is preliminary data.</text>
</comment>
<dbReference type="SUPFAM" id="SSF56300">
    <property type="entry name" value="Metallo-dependent phosphatases"/>
    <property type="match status" value="1"/>
</dbReference>
<keyword evidence="4" id="KW-1185">Reference proteome</keyword>
<comment type="similarity">
    <text evidence="1">Belongs to the CapA family.</text>
</comment>
<dbReference type="Proteomes" id="UP000572680">
    <property type="component" value="Unassembled WGS sequence"/>
</dbReference>
<dbReference type="PANTHER" id="PTHR33393">
    <property type="entry name" value="POLYGLUTAMINE SYNTHESIS ACCESSORY PROTEIN RV0574C-RELATED"/>
    <property type="match status" value="1"/>
</dbReference>
<organism evidence="3 4">
    <name type="scientific">Actinomadura namibiensis</name>
    <dbReference type="NCBI Taxonomy" id="182080"/>
    <lineage>
        <taxon>Bacteria</taxon>
        <taxon>Bacillati</taxon>
        <taxon>Actinomycetota</taxon>
        <taxon>Actinomycetes</taxon>
        <taxon>Streptosporangiales</taxon>
        <taxon>Thermomonosporaceae</taxon>
        <taxon>Actinomadura</taxon>
    </lineage>
</organism>
<sequence length="356" mass="38054">MALGGDVMLGRGVDQILPRPGDPALREAYVRDARTYVRLAEAAHGPIPRPVGFRRPWGEALRVLEEAAPDARIVNLETAITRGGTFAPGKAVHYRMSPGNLPCLAAGRPDVCVLANNHVMDFGVQGLVETLAALEGAGLAWAGAGRDEREARRPAAVPAGSGRVLVFAFGMASSGIPAGWAAGPGRPGVAFVPEPSQDWARAITERVRRDKRAGDVVVASVHWGSNWGHHVPGEHVRFAHALVDGGVDVVHGHSSHHPRPIEVYRGRLVLYGCGDLIDDYEGITGYEEYRDDLRPLYLASLTPGTGALAELRIAVLRARRMRLERAAPADAGWLADTLRRVGTPVVAEGGTLVLRP</sequence>
<dbReference type="InterPro" id="IPR052169">
    <property type="entry name" value="CW_Biosynth-Accessory"/>
</dbReference>
<reference evidence="3 4" key="1">
    <citation type="submission" date="2020-08" db="EMBL/GenBank/DDBJ databases">
        <title>Genomic Encyclopedia of Type Strains, Phase IV (KMG-IV): sequencing the most valuable type-strain genomes for metagenomic binning, comparative biology and taxonomic classification.</title>
        <authorList>
            <person name="Goeker M."/>
        </authorList>
    </citation>
    <scope>NUCLEOTIDE SEQUENCE [LARGE SCALE GENOMIC DNA]</scope>
    <source>
        <strain evidence="3 4">DSM 44197</strain>
    </source>
</reference>